<evidence type="ECO:0000313" key="2">
    <source>
        <dbReference type="EMBL" id="KAF3003727.1"/>
    </source>
</evidence>
<protein>
    <recommendedName>
        <fullName evidence="4">Phytanoyl-CoA dioxygenase family protein</fullName>
    </recommendedName>
</protein>
<dbReference type="Proteomes" id="UP000801428">
    <property type="component" value="Unassembled WGS sequence"/>
</dbReference>
<keyword evidence="3" id="KW-1185">Reference proteome</keyword>
<sequence length="315" mass="34789">MPTAHSSEPIAIAVSAAERSTGCLEQRNLEIATRALFRDGLVVLEDVIDHAVLDRLNEKMVKDAYELQGRKDSPYNYNKGNIQQDPPLTTSCFDDSIYINPIVTQVTSTTLGPCPSLRFVSGNTALPPTAESPPASQPTHTDADFDHPTIPFALVINVPLVTMTPENGSTEIWLGTHRTTSIADQEGEHGDRASGCIRKDLLEKRRKERGPSQPVVKKGSVVVRDLRLWHGGKPNLGDVPRVMLAMIHFAPWYRNQMEVEFAEGLRARLTREKTGLHVAATFASDGDVLKGYLNRPYGNAYDFDQVDKIEGVFKA</sequence>
<evidence type="ECO:0008006" key="4">
    <source>
        <dbReference type="Google" id="ProtNLM"/>
    </source>
</evidence>
<name>A0A9P4TFL1_CURKU</name>
<dbReference type="InterPro" id="IPR008775">
    <property type="entry name" value="Phytyl_CoA_dOase-like"/>
</dbReference>
<comment type="caution">
    <text evidence="2">The sequence shown here is derived from an EMBL/GenBank/DDBJ whole genome shotgun (WGS) entry which is preliminary data.</text>
</comment>
<reference evidence="2" key="1">
    <citation type="submission" date="2019-04" db="EMBL/GenBank/DDBJ databases">
        <title>Sequencing of skin fungus with MAO and IRED activity.</title>
        <authorList>
            <person name="Marsaioli A.J."/>
            <person name="Bonatto J.M.C."/>
            <person name="Reis Junior O."/>
        </authorList>
    </citation>
    <scope>NUCLEOTIDE SEQUENCE</scope>
    <source>
        <strain evidence="2">30M1</strain>
    </source>
</reference>
<proteinExistence type="predicted"/>
<dbReference type="EMBL" id="SWKU01000009">
    <property type="protein sequence ID" value="KAF3003727.1"/>
    <property type="molecule type" value="Genomic_DNA"/>
</dbReference>
<evidence type="ECO:0000313" key="3">
    <source>
        <dbReference type="Proteomes" id="UP000801428"/>
    </source>
</evidence>
<organism evidence="2 3">
    <name type="scientific">Curvularia kusanoi</name>
    <name type="common">Cochliobolus kusanoi</name>
    <dbReference type="NCBI Taxonomy" id="90978"/>
    <lineage>
        <taxon>Eukaryota</taxon>
        <taxon>Fungi</taxon>
        <taxon>Dikarya</taxon>
        <taxon>Ascomycota</taxon>
        <taxon>Pezizomycotina</taxon>
        <taxon>Dothideomycetes</taxon>
        <taxon>Pleosporomycetidae</taxon>
        <taxon>Pleosporales</taxon>
        <taxon>Pleosporineae</taxon>
        <taxon>Pleosporaceae</taxon>
        <taxon>Curvularia</taxon>
    </lineage>
</organism>
<dbReference type="Gene3D" id="2.60.120.620">
    <property type="entry name" value="q2cbj1_9rhob like domain"/>
    <property type="match status" value="1"/>
</dbReference>
<feature type="region of interest" description="Disordered" evidence="1">
    <location>
        <begin position="122"/>
        <end position="144"/>
    </location>
</feature>
<dbReference type="InterPro" id="IPR051961">
    <property type="entry name" value="Fungal_Metabolite_Diox"/>
</dbReference>
<gene>
    <name evidence="2" type="ORF">E8E13_009338</name>
</gene>
<dbReference type="AlphaFoldDB" id="A0A9P4TFL1"/>
<dbReference type="SUPFAM" id="SSF51197">
    <property type="entry name" value="Clavaminate synthase-like"/>
    <property type="match status" value="1"/>
</dbReference>
<evidence type="ECO:0000256" key="1">
    <source>
        <dbReference type="SAM" id="MobiDB-lite"/>
    </source>
</evidence>
<dbReference type="Pfam" id="PF05721">
    <property type="entry name" value="PhyH"/>
    <property type="match status" value="1"/>
</dbReference>
<accession>A0A9P4TFL1</accession>
<dbReference type="OrthoDB" id="407832at2759"/>
<dbReference type="PANTHER" id="PTHR37563">
    <property type="entry name" value="PHYTANOYL-COA DIOXYGENASE FAMILY PROTEIN (AFU_ORTHOLOGUE AFUA_2G03330)"/>
    <property type="match status" value="1"/>
</dbReference>
<dbReference type="PANTHER" id="PTHR37563:SF2">
    <property type="entry name" value="PHYTANOYL-COA DIOXYGENASE FAMILY PROTEIN (AFU_ORTHOLOGUE AFUA_2G03330)"/>
    <property type="match status" value="1"/>
</dbReference>